<dbReference type="AlphaFoldDB" id="A0A841DI10"/>
<reference evidence="1 2" key="1">
    <citation type="submission" date="2020-08" db="EMBL/GenBank/DDBJ databases">
        <title>Genomic Encyclopedia of Type Strains, Phase III (KMG-III): the genomes of soil and plant-associated and newly described type strains.</title>
        <authorList>
            <person name="Whitman W."/>
        </authorList>
    </citation>
    <scope>NUCLEOTIDE SEQUENCE [LARGE SCALE GENOMIC DNA]</scope>
    <source>
        <strain evidence="1 2">CECT 3303</strain>
    </source>
</reference>
<protein>
    <submittedName>
        <fullName evidence="1">Uncharacterized protein</fullName>
    </submittedName>
</protein>
<keyword evidence="2" id="KW-1185">Reference proteome</keyword>
<proteinExistence type="predicted"/>
<evidence type="ECO:0000313" key="1">
    <source>
        <dbReference type="EMBL" id="MBB5968004.1"/>
    </source>
</evidence>
<dbReference type="Proteomes" id="UP000562352">
    <property type="component" value="Unassembled WGS sequence"/>
</dbReference>
<dbReference type="RefSeq" id="WP_184948691.1">
    <property type="nucleotide sequence ID" value="NZ_BAAAWZ010000001.1"/>
</dbReference>
<sequence length="125" mass="13068">MGGTAQVAARVAHGVRKRLCAFLAGEKNRHGELLAGTGPAPGADAAQRAEARTRARQVLERMRAAGDLLDTVDAALAHGIGVELVMRGWDHHWPPVPASAPSSGCRPGSRQCACRKLHPCSSSGM</sequence>
<comment type="caution">
    <text evidence="1">The sequence shown here is derived from an EMBL/GenBank/DDBJ whole genome shotgun (WGS) entry which is preliminary data.</text>
</comment>
<gene>
    <name evidence="1" type="ORF">FHS22_007322</name>
</gene>
<organism evidence="1 2">
    <name type="scientific">Planomonospora venezuelensis</name>
    <dbReference type="NCBI Taxonomy" id="1999"/>
    <lineage>
        <taxon>Bacteria</taxon>
        <taxon>Bacillati</taxon>
        <taxon>Actinomycetota</taxon>
        <taxon>Actinomycetes</taxon>
        <taxon>Streptosporangiales</taxon>
        <taxon>Streptosporangiaceae</taxon>
        <taxon>Planomonospora</taxon>
    </lineage>
</organism>
<dbReference type="EMBL" id="JACHJJ010000045">
    <property type="protein sequence ID" value="MBB5968004.1"/>
    <property type="molecule type" value="Genomic_DNA"/>
</dbReference>
<accession>A0A841DI10</accession>
<name>A0A841DI10_PLAVE</name>
<evidence type="ECO:0000313" key="2">
    <source>
        <dbReference type="Proteomes" id="UP000562352"/>
    </source>
</evidence>